<keyword evidence="3" id="KW-0175">Coiled coil</keyword>
<dbReference type="Pfam" id="PF02465">
    <property type="entry name" value="FliD_N"/>
    <property type="match status" value="1"/>
</dbReference>
<comment type="subcellular location">
    <subcellularLocation>
        <location evidence="5">Secreted</location>
    </subcellularLocation>
    <subcellularLocation>
        <location evidence="5">Bacterial flagellum</location>
    </subcellularLocation>
</comment>
<evidence type="ECO:0000259" key="7">
    <source>
        <dbReference type="Pfam" id="PF07195"/>
    </source>
</evidence>
<comment type="caution">
    <text evidence="8">The sequence shown here is derived from an EMBL/GenBank/DDBJ whole genome shotgun (WGS) entry which is preliminary data.</text>
</comment>
<keyword evidence="8" id="KW-0966">Cell projection</keyword>
<evidence type="ECO:0000256" key="5">
    <source>
        <dbReference type="RuleBase" id="RU362066"/>
    </source>
</evidence>
<gene>
    <name evidence="8" type="primary">lafB</name>
    <name evidence="8" type="ORF">GCM10007269_17560</name>
</gene>
<reference evidence="9" key="1">
    <citation type="journal article" date="2019" name="Int. J. Syst. Evol. Microbiol.">
        <title>The Global Catalogue of Microorganisms (GCM) 10K type strain sequencing project: providing services to taxonomists for standard genome sequencing and annotation.</title>
        <authorList>
            <consortium name="The Broad Institute Genomics Platform"/>
            <consortium name="The Broad Institute Genome Sequencing Center for Infectious Disease"/>
            <person name="Wu L."/>
            <person name="Ma J."/>
        </authorList>
    </citation>
    <scope>NUCLEOTIDE SEQUENCE [LARGE SCALE GENOMIC DNA]</scope>
    <source>
        <strain evidence="9">CCM 7640</strain>
    </source>
</reference>
<evidence type="ECO:0000256" key="2">
    <source>
        <dbReference type="ARBA" id="ARBA00011255"/>
    </source>
</evidence>
<protein>
    <recommendedName>
        <fullName evidence="5">Flagellar hook-associated protein 2</fullName>
        <shortName evidence="5">HAP2</shortName>
    </recommendedName>
    <alternativeName>
        <fullName evidence="5">Flagellar cap protein</fullName>
    </alternativeName>
</protein>
<keyword evidence="9" id="KW-1185">Reference proteome</keyword>
<proteinExistence type="inferred from homology"/>
<feature type="domain" description="Flagellar hook-associated protein 2 N-terminal" evidence="6">
    <location>
        <begin position="10"/>
        <end position="105"/>
    </location>
</feature>
<dbReference type="RefSeq" id="WP_188436187.1">
    <property type="nucleotide sequence ID" value="NZ_BMCM01000002.1"/>
</dbReference>
<dbReference type="Pfam" id="PF07195">
    <property type="entry name" value="FliD_C"/>
    <property type="match status" value="1"/>
</dbReference>
<dbReference type="InterPro" id="IPR003481">
    <property type="entry name" value="FliD_N"/>
</dbReference>
<comment type="function">
    <text evidence="5">Required for morphogenesis and for the elongation of the flagellar filament by facilitating polymerization of the flagellin monomers at the tip of growing filament. Forms a capping structure, which prevents flagellin subunits (transported through the central channel of the flagellum) from leaking out without polymerization at the distal end.</text>
</comment>
<dbReference type="InterPro" id="IPR010809">
    <property type="entry name" value="FliD_C"/>
</dbReference>
<dbReference type="InterPro" id="IPR040026">
    <property type="entry name" value="FliD"/>
</dbReference>
<evidence type="ECO:0000313" key="8">
    <source>
        <dbReference type="EMBL" id="GGD75002.1"/>
    </source>
</evidence>
<dbReference type="PANTHER" id="PTHR30288">
    <property type="entry name" value="FLAGELLAR CAP/ASSEMBLY PROTEIN FLID"/>
    <property type="match status" value="1"/>
</dbReference>
<keyword evidence="5" id="KW-0964">Secreted</keyword>
<dbReference type="EMBL" id="BMCM01000002">
    <property type="protein sequence ID" value="GGD75002.1"/>
    <property type="molecule type" value="Genomic_DNA"/>
</dbReference>
<feature type="domain" description="Flagellar hook-associated protein 2 C-terminal" evidence="7">
    <location>
        <begin position="230"/>
        <end position="439"/>
    </location>
</feature>
<dbReference type="PANTHER" id="PTHR30288:SF0">
    <property type="entry name" value="FLAGELLAR HOOK-ASSOCIATED PROTEIN 2"/>
    <property type="match status" value="1"/>
</dbReference>
<name>A0ABQ1RMN6_9MICO</name>
<evidence type="ECO:0000256" key="1">
    <source>
        <dbReference type="ARBA" id="ARBA00009764"/>
    </source>
</evidence>
<evidence type="ECO:0000256" key="3">
    <source>
        <dbReference type="ARBA" id="ARBA00023054"/>
    </source>
</evidence>
<evidence type="ECO:0000313" key="9">
    <source>
        <dbReference type="Proteomes" id="UP000629365"/>
    </source>
</evidence>
<evidence type="ECO:0000256" key="4">
    <source>
        <dbReference type="ARBA" id="ARBA00023143"/>
    </source>
</evidence>
<keyword evidence="4 5" id="KW-0975">Bacterial flagellum</keyword>
<keyword evidence="8" id="KW-0969">Cilium</keyword>
<sequence length="459" mass="47620">MGIALDGLVSGLNTTELIKALMDVQAIPRNLMKAKADDKNVIISQLQTLNTSLQDLAAKAKTAAKGETLSAFSATSSSKDVTVSLRPGAAALTADIVVDRLAQKHTVVTAASIAWPDASPTLTLKNAAGELLEITADSTSMTDVARAINTAGFGITANVVAAGKDADGNPLQRLQLVAAESGEQGSFSVFRGDMAAVGAGTDVAAAPGAAIVATGADAQVRLWAGTAAEQTITSSSNTFTELFAGVDVTVSAVSTEPVTVGVAVDDKARTTAAADFIKQVASLMTRIDNGSKATVGSASGDATTLGVFTGDSTIRALRQSLADAIQHPIDGVSPSSIGISIDRYGVLTIDETKFAAALADDPDAVTTMFTGIAERVQQTTETYSDKYDGLLTSRITGQQSEVDSLGDQLERWDIRLEQRQATLERTYARLETMLSQMQSQSSYLTSQLANLPSFDTGSN</sequence>
<comment type="subunit">
    <text evidence="2 5">Homopentamer.</text>
</comment>
<comment type="similarity">
    <text evidence="1 5">Belongs to the FliD family.</text>
</comment>
<organism evidence="8 9">
    <name type="scientific">Microbacterium murale</name>
    <dbReference type="NCBI Taxonomy" id="1081040"/>
    <lineage>
        <taxon>Bacteria</taxon>
        <taxon>Bacillati</taxon>
        <taxon>Actinomycetota</taxon>
        <taxon>Actinomycetes</taxon>
        <taxon>Micrococcales</taxon>
        <taxon>Microbacteriaceae</taxon>
        <taxon>Microbacterium</taxon>
    </lineage>
</organism>
<keyword evidence="8" id="KW-0282">Flagellum</keyword>
<accession>A0ABQ1RMN6</accession>
<evidence type="ECO:0000259" key="6">
    <source>
        <dbReference type="Pfam" id="PF02465"/>
    </source>
</evidence>
<dbReference type="Proteomes" id="UP000629365">
    <property type="component" value="Unassembled WGS sequence"/>
</dbReference>